<dbReference type="AlphaFoldDB" id="A0A9X8HDV0"/>
<gene>
    <name evidence="1" type="ORF">DYB28_007720</name>
</gene>
<accession>A0A9X8HDV0</accession>
<sequence>MLPPGHALSAYLVLDEVQEIPETSLACLREDAFIKLAAARDQLHWEAAKTSATLRDNERARRNKKPDVKKFFFNLGDYVLVGQVSEAFAKKLQVQWLGPQGIWLTVEKSVDVRSIEKKGRNLLQ</sequence>
<dbReference type="Proteomes" id="UP000275652">
    <property type="component" value="Unassembled WGS sequence"/>
</dbReference>
<reference evidence="1 2" key="1">
    <citation type="journal article" date="2018" name="J. Invertebr. Pathol.">
        <title>New genotyping method for the causative agent of crayfish plague (Aphanomyces astaci) based on whole genome data.</title>
        <authorList>
            <person name="Minardi D."/>
            <person name="Studholme D.J."/>
            <person name="van der Giezen M."/>
            <person name="Pretto T."/>
            <person name="Oidtmann B."/>
        </authorList>
    </citation>
    <scope>NUCLEOTIDE SEQUENCE [LARGE SCALE GENOMIC DNA]</scope>
    <source>
        <strain evidence="1 2">KB13</strain>
    </source>
</reference>
<dbReference type="EMBL" id="QUTI01017057">
    <property type="protein sequence ID" value="RLO10884.1"/>
    <property type="molecule type" value="Genomic_DNA"/>
</dbReference>
<comment type="caution">
    <text evidence="1">The sequence shown here is derived from an EMBL/GenBank/DDBJ whole genome shotgun (WGS) entry which is preliminary data.</text>
</comment>
<name>A0A9X8HDV0_APHAT</name>
<proteinExistence type="predicted"/>
<organism evidence="1 2">
    <name type="scientific">Aphanomyces astaci</name>
    <name type="common">Crayfish plague agent</name>
    <dbReference type="NCBI Taxonomy" id="112090"/>
    <lineage>
        <taxon>Eukaryota</taxon>
        <taxon>Sar</taxon>
        <taxon>Stramenopiles</taxon>
        <taxon>Oomycota</taxon>
        <taxon>Saprolegniomycetes</taxon>
        <taxon>Saprolegniales</taxon>
        <taxon>Verrucalvaceae</taxon>
        <taxon>Aphanomyces</taxon>
    </lineage>
</organism>
<evidence type="ECO:0000313" key="2">
    <source>
        <dbReference type="Proteomes" id="UP000275652"/>
    </source>
</evidence>
<evidence type="ECO:0000313" key="1">
    <source>
        <dbReference type="EMBL" id="RLO10884.1"/>
    </source>
</evidence>
<protein>
    <submittedName>
        <fullName evidence="1">Uncharacterized protein</fullName>
    </submittedName>
</protein>